<dbReference type="Gene3D" id="3.40.50.10320">
    <property type="entry name" value="LmbE-like"/>
    <property type="match status" value="1"/>
</dbReference>
<comment type="caution">
    <text evidence="1">The sequence shown here is derived from an EMBL/GenBank/DDBJ whole genome shotgun (WGS) entry which is preliminary data.</text>
</comment>
<evidence type="ECO:0000313" key="1">
    <source>
        <dbReference type="EMBL" id="GIQ67585.1"/>
    </source>
</evidence>
<reference evidence="1" key="1">
    <citation type="submission" date="2021-04" db="EMBL/GenBank/DDBJ databases">
        <title>Draft genome sequence of Xylanibacillus composti strain K13.</title>
        <authorList>
            <person name="Uke A."/>
            <person name="Chhe C."/>
            <person name="Baramee S."/>
            <person name="Kosugi A."/>
        </authorList>
    </citation>
    <scope>NUCLEOTIDE SEQUENCE</scope>
    <source>
        <strain evidence="1">K13</strain>
    </source>
</reference>
<dbReference type="Pfam" id="PF02585">
    <property type="entry name" value="PIG-L"/>
    <property type="match status" value="1"/>
</dbReference>
<dbReference type="InterPro" id="IPR024078">
    <property type="entry name" value="LmbE-like_dom_sf"/>
</dbReference>
<evidence type="ECO:0000313" key="2">
    <source>
        <dbReference type="Proteomes" id="UP000677918"/>
    </source>
</evidence>
<sequence length="232" mass="25814">MSQALDVLIFGAHPDDAEIGMGGTIRKLVEQGKRVGIVDLTRAEMSSNGTVEIRLQEAVEASAILGLAVRDNLELPDRGLTGAADQIAKLVRTIRFYKPQTVLAPYWEDRHPDHVQCSKLVQEAVFNAKLRRYMPEQAAWTANSLYFYFINDIAKPDFIVDVSAVYPAKLNALKAYRSQFTAPSEDADYVETPLNRGYVERVEARDKALGQSHSIGYAEGFVTRIPLVLDTL</sequence>
<organism evidence="1 2">
    <name type="scientific">Xylanibacillus composti</name>
    <dbReference type="NCBI Taxonomy" id="1572762"/>
    <lineage>
        <taxon>Bacteria</taxon>
        <taxon>Bacillati</taxon>
        <taxon>Bacillota</taxon>
        <taxon>Bacilli</taxon>
        <taxon>Bacillales</taxon>
        <taxon>Paenibacillaceae</taxon>
        <taxon>Xylanibacillus</taxon>
    </lineage>
</organism>
<name>A0A8J4H118_9BACL</name>
<dbReference type="RefSeq" id="WP_213410178.1">
    <property type="nucleotide sequence ID" value="NZ_BOVK01000006.1"/>
</dbReference>
<dbReference type="GO" id="GO:0071793">
    <property type="term" value="P:bacillithiol biosynthetic process"/>
    <property type="evidence" value="ECO:0007669"/>
    <property type="project" value="InterPro"/>
</dbReference>
<dbReference type="PANTHER" id="PTHR12993:SF30">
    <property type="entry name" value="N-ACETYL-ALPHA-D-GLUCOSAMINYL L-MALATE DEACETYLASE 1"/>
    <property type="match status" value="1"/>
</dbReference>
<dbReference type="InterPro" id="IPR023842">
    <property type="entry name" value="Bacillithiol_biosynth_BshB1"/>
</dbReference>
<dbReference type="Proteomes" id="UP000677918">
    <property type="component" value="Unassembled WGS sequence"/>
</dbReference>
<dbReference type="GO" id="GO:0019213">
    <property type="term" value="F:deacetylase activity"/>
    <property type="evidence" value="ECO:0007669"/>
    <property type="project" value="InterPro"/>
</dbReference>
<dbReference type="EMBL" id="BOVK01000006">
    <property type="protein sequence ID" value="GIQ67585.1"/>
    <property type="molecule type" value="Genomic_DNA"/>
</dbReference>
<dbReference type="NCBIfam" id="TIGR04001">
    <property type="entry name" value="thiol_BshB1"/>
    <property type="match status" value="1"/>
</dbReference>
<dbReference type="InterPro" id="IPR003737">
    <property type="entry name" value="GlcNAc_PI_deacetylase-related"/>
</dbReference>
<dbReference type="GO" id="GO:0016811">
    <property type="term" value="F:hydrolase activity, acting on carbon-nitrogen (but not peptide) bonds, in linear amides"/>
    <property type="evidence" value="ECO:0007669"/>
    <property type="project" value="TreeGrafter"/>
</dbReference>
<gene>
    <name evidence="1" type="primary">ypjG</name>
    <name evidence="1" type="ORF">XYCOK13_04090</name>
</gene>
<accession>A0A8J4H118</accession>
<dbReference type="SUPFAM" id="SSF102588">
    <property type="entry name" value="LmbE-like"/>
    <property type="match status" value="1"/>
</dbReference>
<dbReference type="PANTHER" id="PTHR12993">
    <property type="entry name" value="N-ACETYLGLUCOSAMINYL-PHOSPHATIDYLINOSITOL DE-N-ACETYLASE-RELATED"/>
    <property type="match status" value="1"/>
</dbReference>
<dbReference type="AlphaFoldDB" id="A0A8J4H118"/>
<keyword evidence="2" id="KW-1185">Reference proteome</keyword>
<protein>
    <submittedName>
        <fullName evidence="1">Bacillithiol biosynthesis deacetylase BshB1</fullName>
    </submittedName>
</protein>
<proteinExistence type="predicted"/>